<organism evidence="4 5">
    <name type="scientific">Zingiber officinale</name>
    <name type="common">Ginger</name>
    <name type="synonym">Amomum zingiber</name>
    <dbReference type="NCBI Taxonomy" id="94328"/>
    <lineage>
        <taxon>Eukaryota</taxon>
        <taxon>Viridiplantae</taxon>
        <taxon>Streptophyta</taxon>
        <taxon>Embryophyta</taxon>
        <taxon>Tracheophyta</taxon>
        <taxon>Spermatophyta</taxon>
        <taxon>Magnoliopsida</taxon>
        <taxon>Liliopsida</taxon>
        <taxon>Zingiberales</taxon>
        <taxon>Zingiberaceae</taxon>
        <taxon>Zingiber</taxon>
    </lineage>
</organism>
<dbReference type="PANTHER" id="PTHR12181">
    <property type="entry name" value="LIPIN"/>
    <property type="match status" value="1"/>
</dbReference>
<dbReference type="InterPro" id="IPR007651">
    <property type="entry name" value="Lipin_N"/>
</dbReference>
<proteinExistence type="inferred from homology"/>
<evidence type="ECO:0000259" key="3">
    <source>
        <dbReference type="SMART" id="SM00775"/>
    </source>
</evidence>
<evidence type="ECO:0000256" key="1">
    <source>
        <dbReference type="ARBA" id="ARBA00005476"/>
    </source>
</evidence>
<dbReference type="AlphaFoldDB" id="A0A8J5GIK5"/>
<comment type="caution">
    <text evidence="4">The sequence shown here is derived from an EMBL/GenBank/DDBJ whole genome shotgun (WGS) entry which is preliminary data.</text>
</comment>
<name>A0A8J5GIK5_ZINOF</name>
<comment type="similarity">
    <text evidence="1">Belongs to the lipin family.</text>
</comment>
<dbReference type="Proteomes" id="UP000734854">
    <property type="component" value="Unassembled WGS sequence"/>
</dbReference>
<dbReference type="InterPro" id="IPR031315">
    <property type="entry name" value="LNS2/PITP"/>
</dbReference>
<protein>
    <recommendedName>
        <fullName evidence="3">LNS2/PITP domain-containing protein</fullName>
    </recommendedName>
</protein>
<dbReference type="SUPFAM" id="SSF56784">
    <property type="entry name" value="HAD-like"/>
    <property type="match status" value="1"/>
</dbReference>
<dbReference type="PANTHER" id="PTHR12181:SF12">
    <property type="entry name" value="PHOSPHATIDATE PHOSPHATASE"/>
    <property type="match status" value="1"/>
</dbReference>
<gene>
    <name evidence="4" type="ORF">ZIOFF_033675</name>
</gene>
<dbReference type="EMBL" id="JACMSC010000009">
    <property type="protein sequence ID" value="KAG6508301.1"/>
    <property type="molecule type" value="Genomic_DNA"/>
</dbReference>
<dbReference type="SMART" id="SM00775">
    <property type="entry name" value="LNS2"/>
    <property type="match status" value="1"/>
</dbReference>
<evidence type="ECO:0000313" key="5">
    <source>
        <dbReference type="Proteomes" id="UP000734854"/>
    </source>
</evidence>
<evidence type="ECO:0000256" key="2">
    <source>
        <dbReference type="SAM" id="MobiDB-lite"/>
    </source>
</evidence>
<feature type="region of interest" description="Disordered" evidence="2">
    <location>
        <begin position="362"/>
        <end position="382"/>
    </location>
</feature>
<keyword evidence="5" id="KW-1185">Reference proteome</keyword>
<feature type="domain" description="LNS2/PITP" evidence="3">
    <location>
        <begin position="967"/>
        <end position="1162"/>
    </location>
</feature>
<dbReference type="InterPro" id="IPR036412">
    <property type="entry name" value="HAD-like_sf"/>
</dbReference>
<dbReference type="Pfam" id="PF04571">
    <property type="entry name" value="Lipin_N"/>
    <property type="match status" value="1"/>
</dbReference>
<dbReference type="InterPro" id="IPR013209">
    <property type="entry name" value="LNS2"/>
</dbReference>
<accession>A0A8J5GIK5</accession>
<dbReference type="Pfam" id="PF08235">
    <property type="entry name" value="LNS2"/>
    <property type="match status" value="2"/>
</dbReference>
<dbReference type="GO" id="GO:0008195">
    <property type="term" value="F:phosphatidate phosphatase activity"/>
    <property type="evidence" value="ECO:0007669"/>
    <property type="project" value="TreeGrafter"/>
</dbReference>
<evidence type="ECO:0000313" key="4">
    <source>
        <dbReference type="EMBL" id="KAG6508301.1"/>
    </source>
</evidence>
<dbReference type="InterPro" id="IPR026058">
    <property type="entry name" value="LIPIN"/>
</dbReference>
<sequence length="1261" mass="138760">MNAVGKLGSYISQGVYTVSGTFHPFGGAIDIIVVQQEDGSFKSSPWYVRFGKFQGVLKTKQNVVRISVNDVEAGFTMFLDGKGEAFFLRDAEAGEAELASSPPTSGDEIEGMAKNGPYENIHSFEVDGGRDGIANISSQMSSRKSTFFGFMFGRKSIKENDKSGDMGRVSSLERAEIAADLLEMKWSTSMISSNLKVNNAQVNILNNDDMNVYVADEDHHVTLLPKDHLLCDENLNSHSEKMDDSLGTQMPSRYYSEIKKDDDPSCLGVKEEIKNACTEENYGEQNSEIVLGNKNLIGVQICDLGNAEAEVDHTLMKTRLIENFDETVSHENVQLCTMEVADSSHRNESISEVVEVQSIDTDAKNPGSASFHDDTSQSHPGSGMDVLSGIPSFENRKINNASFIYCETRDTANIKLNTSDENCPEHMTLLFGGIEPSNSGPLSDVSSVSPVTSPSKSAASSVIGVSNVCLEHNLEASNSKTSNSLVSEKSQHGSYINDPMEILYENALYTESDHILKSEQILHALPCNPDGAIVVEPLHEKETVQKFNFVGCSTDLREQKASGNLSFSSSICSDTCDSADVAESHNVSVHPSSCNSINVYQNTETVDAFVNMTWSFSLEGANIDGDTSSMPIEATQYNIQYSKSSDDVQFPFSGGEDFSTEEIGTKLLNIEKVAITNTPTDTGESSEAEQDLLIKKHKLPPSGSSYHTLSPSSPIIIPGCNPCHGETSLSSTSLPIIRSHIKELERYYVHQSLSWSPNSVAVKHELDAHIIEDYSSLELKAEPQRDCINREKSTGTDPAISAKNEEQEGLSLHKNVLFEGTGTHAAQQVSDAEKGKLSDPLGMTPVDESVKKYGTSRSLAASRGSWNLWPFFNRSKTISNSKSTPVGKMEMADDLAFRSTGNMTLESSAPKEKGSKKLQSLTPTTEELASLNLKEGKNVVKFNFSTPMLGLQQVDARIYLWKWDTQIVISDVDGTITKCLLQNFLGYVAQQLLYDFSFLFHRSDVLGQFMPLMGVDWSQTGVTHLFSAIKENGYQLLFLSARAISQAHLTRQFLFNLKQDGKALPDGPVFLSPDGLFPSLYREVIRRAPHEFKISCLESYLEKMSKASSDIFQVIKSLFPPRCSPFYAGFGNRDTDEISYLKVGVPPGKVFIINPKGQIAVNRVANTRSYASLHDLVNGVFPAVSSFEQTDQNDKAGKVLPSKNPEMSQLCGWSWALHVDTSKSETWIIGSQQIYAYSMRSLPFCIRSLDECLVDYELYDL</sequence>
<reference evidence="4 5" key="1">
    <citation type="submission" date="2020-08" db="EMBL/GenBank/DDBJ databases">
        <title>Plant Genome Project.</title>
        <authorList>
            <person name="Zhang R.-G."/>
        </authorList>
    </citation>
    <scope>NUCLEOTIDE SEQUENCE [LARGE SCALE GENOMIC DNA]</scope>
    <source>
        <tissue evidence="4">Rhizome</tissue>
    </source>
</reference>